<sequence>MSELDMNKIFNIFDYIDHDIIKGGNITDDNGLLPGIWGPPTWESLHATTFGYPVYPTQIDKIRYKLYFRGLGYVLPCGTCRESYIQLITTNGNTALTDNVFDNRRSLTFWLYNLHNAINEKINVKHNITYEEVVKKYETNRATCKNQKCIKTPSVTQKTYKFVSN</sequence>
<accession>A0A3G5ABI5</accession>
<dbReference type="GO" id="GO:0016971">
    <property type="term" value="F:flavin-dependent sulfhydryl oxidase activity"/>
    <property type="evidence" value="ECO:0007669"/>
    <property type="project" value="InterPro"/>
</dbReference>
<evidence type="ECO:0000256" key="7">
    <source>
        <dbReference type="RuleBase" id="RU371123"/>
    </source>
</evidence>
<gene>
    <name evidence="9" type="ORF">Hyperionvirus30_14</name>
</gene>
<dbReference type="PANTHER" id="PTHR12645:SF0">
    <property type="entry name" value="FAD-LINKED SULFHYDRYL OXIDASE ALR"/>
    <property type="match status" value="1"/>
</dbReference>
<evidence type="ECO:0000256" key="4">
    <source>
        <dbReference type="ARBA" id="ARBA00023002"/>
    </source>
</evidence>
<dbReference type="SUPFAM" id="SSF69000">
    <property type="entry name" value="FAD-dependent thiol oxidase"/>
    <property type="match status" value="1"/>
</dbReference>
<keyword evidence="4 7" id="KW-0560">Oxidoreductase</keyword>
<dbReference type="PANTHER" id="PTHR12645">
    <property type="entry name" value="ALR/ERV"/>
    <property type="match status" value="1"/>
</dbReference>
<comment type="cofactor">
    <cofactor evidence="1 7">
        <name>FAD</name>
        <dbReference type="ChEBI" id="CHEBI:57692"/>
    </cofactor>
</comment>
<dbReference type="Gene3D" id="1.20.120.310">
    <property type="entry name" value="ERV/ALR sulfhydryl oxidase domain"/>
    <property type="match status" value="1"/>
</dbReference>
<organism evidence="9">
    <name type="scientific">Hyperionvirus sp</name>
    <dbReference type="NCBI Taxonomy" id="2487770"/>
    <lineage>
        <taxon>Viruses</taxon>
        <taxon>Varidnaviria</taxon>
        <taxon>Bamfordvirae</taxon>
        <taxon>Nucleocytoviricota</taxon>
        <taxon>Megaviricetes</taxon>
        <taxon>Imitervirales</taxon>
        <taxon>Mimiviridae</taxon>
        <taxon>Klosneuvirinae</taxon>
    </lineage>
</organism>
<evidence type="ECO:0000256" key="5">
    <source>
        <dbReference type="ARBA" id="ARBA00023157"/>
    </source>
</evidence>
<dbReference type="EMBL" id="MK072412">
    <property type="protein sequence ID" value="AYV84598.1"/>
    <property type="molecule type" value="Genomic_DNA"/>
</dbReference>
<dbReference type="EC" id="1.8.3.2" evidence="7"/>
<name>A0A3G5ABI5_9VIRU</name>
<evidence type="ECO:0000256" key="1">
    <source>
        <dbReference type="ARBA" id="ARBA00001974"/>
    </source>
</evidence>
<evidence type="ECO:0000259" key="8">
    <source>
        <dbReference type="PROSITE" id="PS51324"/>
    </source>
</evidence>
<evidence type="ECO:0000256" key="6">
    <source>
        <dbReference type="ARBA" id="ARBA00048864"/>
    </source>
</evidence>
<protein>
    <recommendedName>
        <fullName evidence="7">Sulfhydryl oxidase</fullName>
        <ecNumber evidence="7">1.8.3.2</ecNumber>
    </recommendedName>
</protein>
<evidence type="ECO:0000313" key="9">
    <source>
        <dbReference type="EMBL" id="AYV84598.1"/>
    </source>
</evidence>
<keyword evidence="3 7" id="KW-0274">FAD</keyword>
<keyword evidence="2 7" id="KW-0285">Flavoprotein</keyword>
<reference evidence="9" key="1">
    <citation type="submission" date="2018-10" db="EMBL/GenBank/DDBJ databases">
        <title>Hidden diversity of soil giant viruses.</title>
        <authorList>
            <person name="Schulz F."/>
            <person name="Alteio L."/>
            <person name="Goudeau D."/>
            <person name="Ryan E.M."/>
            <person name="Malmstrom R.R."/>
            <person name="Blanchard J."/>
            <person name="Woyke T."/>
        </authorList>
    </citation>
    <scope>NUCLEOTIDE SEQUENCE</scope>
    <source>
        <strain evidence="9">HYV1</strain>
    </source>
</reference>
<dbReference type="InterPro" id="IPR036774">
    <property type="entry name" value="ERV/ALR_sulphydryl_oxid_sf"/>
</dbReference>
<dbReference type="Pfam" id="PF04777">
    <property type="entry name" value="Evr1_Alr"/>
    <property type="match status" value="1"/>
</dbReference>
<feature type="domain" description="ERV/ALR sulfhydryl oxidase" evidence="8">
    <location>
        <begin position="30"/>
        <end position="137"/>
    </location>
</feature>
<dbReference type="InterPro" id="IPR039799">
    <property type="entry name" value="ALR/ERV"/>
</dbReference>
<proteinExistence type="predicted"/>
<dbReference type="PROSITE" id="PS51324">
    <property type="entry name" value="ERV_ALR"/>
    <property type="match status" value="1"/>
</dbReference>
<comment type="catalytic activity">
    <reaction evidence="6 7">
        <text>2 R'C(R)SH + O2 = R'C(R)S-S(R)CR' + H2O2</text>
        <dbReference type="Rhea" id="RHEA:17357"/>
        <dbReference type="ChEBI" id="CHEBI:15379"/>
        <dbReference type="ChEBI" id="CHEBI:16240"/>
        <dbReference type="ChEBI" id="CHEBI:16520"/>
        <dbReference type="ChEBI" id="CHEBI:17412"/>
        <dbReference type="EC" id="1.8.3.2"/>
    </reaction>
</comment>
<dbReference type="InterPro" id="IPR017905">
    <property type="entry name" value="ERV/ALR_sulphydryl_oxidase"/>
</dbReference>
<evidence type="ECO:0000256" key="2">
    <source>
        <dbReference type="ARBA" id="ARBA00022630"/>
    </source>
</evidence>
<keyword evidence="5" id="KW-1015">Disulfide bond</keyword>
<evidence type="ECO:0000256" key="3">
    <source>
        <dbReference type="ARBA" id="ARBA00022827"/>
    </source>
</evidence>
<dbReference type="GO" id="GO:0050660">
    <property type="term" value="F:flavin adenine dinucleotide binding"/>
    <property type="evidence" value="ECO:0007669"/>
    <property type="project" value="TreeGrafter"/>
</dbReference>